<dbReference type="GO" id="GO:0016787">
    <property type="term" value="F:hydrolase activity"/>
    <property type="evidence" value="ECO:0007669"/>
    <property type="project" value="UniProtKB-KW"/>
</dbReference>
<proteinExistence type="predicted"/>
<name>A0A6J6CAW2_9ZZZZ</name>
<dbReference type="PANTHER" id="PTHR43316">
    <property type="entry name" value="HYDROLASE, HALOACID DELAHOGENASE-RELATED"/>
    <property type="match status" value="1"/>
</dbReference>
<dbReference type="SFLD" id="SFLDS00003">
    <property type="entry name" value="Haloacid_Dehalogenase"/>
    <property type="match status" value="1"/>
</dbReference>
<accession>A0A6J6CAW2</accession>
<dbReference type="Gene3D" id="3.40.50.1000">
    <property type="entry name" value="HAD superfamily/HAD-like"/>
    <property type="match status" value="1"/>
</dbReference>
<sequence length="236" mass="26204">MPLTTIGFDADDTLWHSENHFMLTTERFCELLGPWCDASHQERIESELIEIERRNLKLLGYGAKAFTLSMVETAIEVSDGQIPASAIKEILMWGHDLLKHPVQLLDGVADTLEVLADSFRLLLITKGDLLHQESKIAQSGIAQKFSGIEILSNKTPGSYLRVLDQHSVQSAEFLMVGNSVRSDVLPVLEIGARAVHVPYHLTWALEEDDSDDVAVAEFQTLSDIAELPKLISSLDL</sequence>
<protein>
    <submittedName>
        <fullName evidence="2">Unannotated protein</fullName>
    </submittedName>
</protein>
<evidence type="ECO:0000313" key="3">
    <source>
        <dbReference type="EMBL" id="CAB4731716.1"/>
    </source>
</evidence>
<reference evidence="2" key="1">
    <citation type="submission" date="2020-05" db="EMBL/GenBank/DDBJ databases">
        <authorList>
            <person name="Chiriac C."/>
            <person name="Salcher M."/>
            <person name="Ghai R."/>
            <person name="Kavagutti S V."/>
        </authorList>
    </citation>
    <scope>NUCLEOTIDE SEQUENCE</scope>
</reference>
<dbReference type="EMBL" id="CAEZSF010000162">
    <property type="protein sequence ID" value="CAB4548461.1"/>
    <property type="molecule type" value="Genomic_DNA"/>
</dbReference>
<gene>
    <name evidence="2" type="ORF">UFOPK1358_01461</name>
    <name evidence="3" type="ORF">UFOPK2766_00359</name>
    <name evidence="4" type="ORF">UFOPK3519_01090</name>
</gene>
<dbReference type="Gene3D" id="1.10.150.240">
    <property type="entry name" value="Putative phosphatase, domain 2"/>
    <property type="match status" value="1"/>
</dbReference>
<dbReference type="AlphaFoldDB" id="A0A6J6CAW2"/>
<dbReference type="Pfam" id="PF00702">
    <property type="entry name" value="Hydrolase"/>
    <property type="match status" value="1"/>
</dbReference>
<evidence type="ECO:0000313" key="4">
    <source>
        <dbReference type="EMBL" id="CAB4905751.1"/>
    </source>
</evidence>
<dbReference type="SFLD" id="SFLDG01129">
    <property type="entry name" value="C1.5:_HAD__Beta-PGM__Phosphata"/>
    <property type="match status" value="1"/>
</dbReference>
<evidence type="ECO:0000256" key="1">
    <source>
        <dbReference type="ARBA" id="ARBA00022801"/>
    </source>
</evidence>
<dbReference type="EMBL" id="CAEZYU010000010">
    <property type="protein sequence ID" value="CAB4731716.1"/>
    <property type="molecule type" value="Genomic_DNA"/>
</dbReference>
<dbReference type="EMBL" id="CAFBMG010000082">
    <property type="protein sequence ID" value="CAB4905751.1"/>
    <property type="molecule type" value="Genomic_DNA"/>
</dbReference>
<dbReference type="InterPro" id="IPR023198">
    <property type="entry name" value="PGP-like_dom2"/>
</dbReference>
<organism evidence="2">
    <name type="scientific">freshwater metagenome</name>
    <dbReference type="NCBI Taxonomy" id="449393"/>
    <lineage>
        <taxon>unclassified sequences</taxon>
        <taxon>metagenomes</taxon>
        <taxon>ecological metagenomes</taxon>
    </lineage>
</organism>
<dbReference type="PANTHER" id="PTHR43316:SF8">
    <property type="entry name" value="HAD FAMILY HYDROLASE"/>
    <property type="match status" value="1"/>
</dbReference>
<dbReference type="InterPro" id="IPR051540">
    <property type="entry name" value="S-2-haloacid_dehalogenase"/>
</dbReference>
<dbReference type="InterPro" id="IPR036412">
    <property type="entry name" value="HAD-like_sf"/>
</dbReference>
<keyword evidence="1" id="KW-0378">Hydrolase</keyword>
<dbReference type="SUPFAM" id="SSF56784">
    <property type="entry name" value="HAD-like"/>
    <property type="match status" value="1"/>
</dbReference>
<dbReference type="InterPro" id="IPR023214">
    <property type="entry name" value="HAD_sf"/>
</dbReference>
<evidence type="ECO:0000313" key="2">
    <source>
        <dbReference type="EMBL" id="CAB4548461.1"/>
    </source>
</evidence>